<keyword evidence="2" id="KW-0732">Signal</keyword>
<feature type="signal peptide" evidence="2">
    <location>
        <begin position="1"/>
        <end position="25"/>
    </location>
</feature>
<dbReference type="AlphaFoldDB" id="A0A814WFJ4"/>
<dbReference type="PROSITE" id="PS50835">
    <property type="entry name" value="IG_LIKE"/>
    <property type="match status" value="1"/>
</dbReference>
<accession>A0A814WFJ4</accession>
<sequence length="396" mass="44908">MIFSHRHLSICSFVLLTLFFSCSSATFCSNLTSIDDKDTPCFLETSTSNPVRIRSSSSNIILPCHIARSKRSTVEWWYQDFQKKINIKIYPVYPAVRPTVLRFLTNASPLVANSNETDILDVSVLLKNVDVDDSGVYRCVVRSWSDTPVPNIEQLLLENDQSLPSLSYHVELSAPRLCENTFERQACFENTRTSSPTIVDAYRSAFLQCIVPHDKLNVFWVVGNKTGNHAVIIDYLTTNNHNGDQLRRVFPLSPFDYSIELTIDRNTYERTYSCVIDKHGELEATLFTYIVHTMDLGDVSDKTIQISKSETTMKTPEIEKSSTKLEKILSHDSLTPQQIEELRQKSSQEHGKLIEVKTERSQDKKITSTIVTTTIVADDGEDADETEPEESSSENK</sequence>
<comment type="caution">
    <text evidence="4">The sequence shown here is derived from an EMBL/GenBank/DDBJ whole genome shotgun (WGS) entry which is preliminary data.</text>
</comment>
<reference evidence="4" key="1">
    <citation type="submission" date="2021-02" db="EMBL/GenBank/DDBJ databases">
        <authorList>
            <person name="Nowell W R."/>
        </authorList>
    </citation>
    <scope>NUCLEOTIDE SEQUENCE</scope>
</reference>
<evidence type="ECO:0000259" key="3">
    <source>
        <dbReference type="PROSITE" id="PS50835"/>
    </source>
</evidence>
<evidence type="ECO:0000313" key="4">
    <source>
        <dbReference type="EMBL" id="CAF1201576.1"/>
    </source>
</evidence>
<dbReference type="EMBL" id="CAJNOJ010000149">
    <property type="protein sequence ID" value="CAF1201576.1"/>
    <property type="molecule type" value="Genomic_DNA"/>
</dbReference>
<protein>
    <recommendedName>
        <fullName evidence="3">Ig-like domain-containing protein</fullName>
    </recommendedName>
</protein>
<evidence type="ECO:0000256" key="2">
    <source>
        <dbReference type="SAM" id="SignalP"/>
    </source>
</evidence>
<evidence type="ECO:0000313" key="5">
    <source>
        <dbReference type="Proteomes" id="UP000663852"/>
    </source>
</evidence>
<feature type="domain" description="Ig-like" evidence="3">
    <location>
        <begin position="40"/>
        <end position="156"/>
    </location>
</feature>
<dbReference type="InterPro" id="IPR003599">
    <property type="entry name" value="Ig_sub"/>
</dbReference>
<feature type="chain" id="PRO_5032845144" description="Ig-like domain-containing protein" evidence="2">
    <location>
        <begin position="26"/>
        <end position="396"/>
    </location>
</feature>
<feature type="region of interest" description="Disordered" evidence="1">
    <location>
        <begin position="375"/>
        <end position="396"/>
    </location>
</feature>
<organism evidence="4 5">
    <name type="scientific">Adineta ricciae</name>
    <name type="common">Rotifer</name>
    <dbReference type="NCBI Taxonomy" id="249248"/>
    <lineage>
        <taxon>Eukaryota</taxon>
        <taxon>Metazoa</taxon>
        <taxon>Spiralia</taxon>
        <taxon>Gnathifera</taxon>
        <taxon>Rotifera</taxon>
        <taxon>Eurotatoria</taxon>
        <taxon>Bdelloidea</taxon>
        <taxon>Adinetida</taxon>
        <taxon>Adinetidae</taxon>
        <taxon>Adineta</taxon>
    </lineage>
</organism>
<dbReference type="OrthoDB" id="10029323at2759"/>
<dbReference type="InterPro" id="IPR036179">
    <property type="entry name" value="Ig-like_dom_sf"/>
</dbReference>
<dbReference type="Proteomes" id="UP000663852">
    <property type="component" value="Unassembled WGS sequence"/>
</dbReference>
<dbReference type="InterPro" id="IPR007110">
    <property type="entry name" value="Ig-like_dom"/>
</dbReference>
<dbReference type="SUPFAM" id="SSF48726">
    <property type="entry name" value="Immunoglobulin"/>
    <property type="match status" value="1"/>
</dbReference>
<dbReference type="PROSITE" id="PS51257">
    <property type="entry name" value="PROKAR_LIPOPROTEIN"/>
    <property type="match status" value="1"/>
</dbReference>
<dbReference type="Gene3D" id="2.60.40.10">
    <property type="entry name" value="Immunoglobulins"/>
    <property type="match status" value="1"/>
</dbReference>
<dbReference type="InterPro" id="IPR013783">
    <property type="entry name" value="Ig-like_fold"/>
</dbReference>
<proteinExistence type="predicted"/>
<feature type="compositionally biased region" description="Acidic residues" evidence="1">
    <location>
        <begin position="378"/>
        <end position="396"/>
    </location>
</feature>
<dbReference type="SMART" id="SM00409">
    <property type="entry name" value="IG"/>
    <property type="match status" value="2"/>
</dbReference>
<gene>
    <name evidence="4" type="ORF">EDS130_LOCUS25396</name>
</gene>
<evidence type="ECO:0000256" key="1">
    <source>
        <dbReference type="SAM" id="MobiDB-lite"/>
    </source>
</evidence>
<name>A0A814WFJ4_ADIRI</name>